<dbReference type="InterPro" id="IPR023333">
    <property type="entry name" value="Proteasome_suB-type"/>
</dbReference>
<comment type="similarity">
    <text evidence="6">Belongs to the peptidase T1B family.</text>
</comment>
<keyword evidence="2 6" id="KW-0647">Proteasome</keyword>
<dbReference type="GO" id="GO:0005634">
    <property type="term" value="C:nucleus"/>
    <property type="evidence" value="ECO:0007669"/>
    <property type="project" value="UniProtKB-SubCell"/>
</dbReference>
<dbReference type="CDD" id="cd03759">
    <property type="entry name" value="proteasome_beta_type_3"/>
    <property type="match status" value="1"/>
</dbReference>
<dbReference type="GO" id="GO:0005737">
    <property type="term" value="C:cytoplasm"/>
    <property type="evidence" value="ECO:0007669"/>
    <property type="project" value="UniProtKB-SubCell"/>
</dbReference>
<comment type="function">
    <text evidence="6">Component of the proteasome, a multicatalytic proteinase complex which is characterized by its ability to cleave peptides with Arg, Phe, Tyr, Leu, and Glu adjacent to the leaving group at neutral or slightly basic pH. The proteasome has an ATP-dependent proteolytic activity.</text>
</comment>
<dbReference type="InterPro" id="IPR033811">
    <property type="entry name" value="Proteasome_beta_3"/>
</dbReference>
<dbReference type="GO" id="GO:0019774">
    <property type="term" value="C:proteasome core complex, beta-subunit complex"/>
    <property type="evidence" value="ECO:0007669"/>
    <property type="project" value="InterPro"/>
</dbReference>
<comment type="subunit">
    <text evidence="6">Component of the proteasome complex.</text>
</comment>
<comment type="subcellular location">
    <subcellularLocation>
        <location evidence="6">Cytoplasm</location>
    </subcellularLocation>
    <subcellularLocation>
        <location evidence="6">Nucleus</location>
    </subcellularLocation>
</comment>
<comment type="function">
    <text evidence="4">Non-catalytic component of the proteasome, a multicatalytic proteinase complex which is characterized by its ability to cleave peptides with Arg, Phe, Tyr, Leu, and Glu adjacent to the leaving group at neutral or slightly basic pH. The proteasome has an ATP-dependent proteolytic activity.</text>
</comment>
<evidence type="ECO:0000256" key="2">
    <source>
        <dbReference type="ARBA" id="ARBA00022942"/>
    </source>
</evidence>
<keyword evidence="1 6" id="KW-0963">Cytoplasm</keyword>
<protein>
    <recommendedName>
        <fullName evidence="6">Proteasome subunit beta</fullName>
    </recommendedName>
</protein>
<dbReference type="OMA" id="CSEQLYG"/>
<dbReference type="OrthoDB" id="204949at2759"/>
<reference evidence="8" key="1">
    <citation type="submission" date="2025-08" db="UniProtKB">
        <authorList>
            <consortium name="RefSeq"/>
        </authorList>
    </citation>
    <scope>IDENTIFICATION</scope>
    <source>
        <tissue evidence="8">Whole organism</tissue>
    </source>
</reference>
<organism evidence="7 8">
    <name type="scientific">Hyalella azteca</name>
    <name type="common">Amphipod</name>
    <dbReference type="NCBI Taxonomy" id="294128"/>
    <lineage>
        <taxon>Eukaryota</taxon>
        <taxon>Metazoa</taxon>
        <taxon>Ecdysozoa</taxon>
        <taxon>Arthropoda</taxon>
        <taxon>Crustacea</taxon>
        <taxon>Multicrustacea</taxon>
        <taxon>Malacostraca</taxon>
        <taxon>Eumalacostraca</taxon>
        <taxon>Peracarida</taxon>
        <taxon>Amphipoda</taxon>
        <taxon>Senticaudata</taxon>
        <taxon>Talitrida</taxon>
        <taxon>Talitroidea</taxon>
        <taxon>Hyalellidae</taxon>
        <taxon>Hyalella</taxon>
    </lineage>
</organism>
<dbReference type="CTD" id="41079"/>
<dbReference type="GeneID" id="108681610"/>
<evidence type="ECO:0000256" key="4">
    <source>
        <dbReference type="ARBA" id="ARBA00024953"/>
    </source>
</evidence>
<sequence>KITYFQSILSYNGGCVVAMKGKNCVAIASDLRFGVQLQTIATDFERVFEVGPNLYIGLPGLVTDTQTVAQKLQYRTKMYEMREGRQVRPQTLMAMVQNLLYERRFGPYFVEPVIAGIDPSTNEPFICAFDLIGCASTPGDFCVAGTCEENLFGMCETLWREDLEPEDLFEVISQSLVNAFDRDASSGWGAVVHIIEPHQVTTRRLKCRQD</sequence>
<dbReference type="GO" id="GO:0043161">
    <property type="term" value="P:proteasome-mediated ubiquitin-dependent protein catabolic process"/>
    <property type="evidence" value="ECO:0007669"/>
    <property type="project" value="InterPro"/>
</dbReference>
<dbReference type="InterPro" id="IPR029055">
    <property type="entry name" value="Ntn_hydrolases_N"/>
</dbReference>
<evidence type="ECO:0000313" key="8">
    <source>
        <dbReference type="RefSeq" id="XP_018026149.1"/>
    </source>
</evidence>
<dbReference type="InterPro" id="IPR001353">
    <property type="entry name" value="Proteasome_sua/b"/>
</dbReference>
<dbReference type="PROSITE" id="PS51476">
    <property type="entry name" value="PROTEASOME_BETA_2"/>
    <property type="match status" value="1"/>
</dbReference>
<dbReference type="Gene3D" id="3.60.20.10">
    <property type="entry name" value="Glutamine Phosphoribosylpyrophosphate, subunit 1, domain 1"/>
    <property type="match status" value="1"/>
</dbReference>
<feature type="non-terminal residue" evidence="8">
    <location>
        <position position="1"/>
    </location>
</feature>
<keyword evidence="7" id="KW-1185">Reference proteome</keyword>
<name>A0A8B7PJ02_HYAAZ</name>
<dbReference type="RefSeq" id="XP_018026149.1">
    <property type="nucleotide sequence ID" value="XM_018170660.1"/>
</dbReference>
<evidence type="ECO:0000256" key="5">
    <source>
        <dbReference type="ARBA" id="ARBA00026071"/>
    </source>
</evidence>
<dbReference type="Proteomes" id="UP000694843">
    <property type="component" value="Unplaced"/>
</dbReference>
<evidence type="ECO:0000256" key="3">
    <source>
        <dbReference type="ARBA" id="ARBA00023242"/>
    </source>
</evidence>
<keyword evidence="3 6" id="KW-0539">Nucleus</keyword>
<dbReference type="Pfam" id="PF00227">
    <property type="entry name" value="Proteasome"/>
    <property type="match status" value="1"/>
</dbReference>
<dbReference type="PANTHER" id="PTHR32194:SF10">
    <property type="entry name" value="PROTEASOME SUBUNIT BETA TYPE-3"/>
    <property type="match status" value="1"/>
</dbReference>
<accession>A0A8B7PJ02</accession>
<dbReference type="PROSITE" id="PS00854">
    <property type="entry name" value="PROTEASOME_BETA_1"/>
    <property type="match status" value="1"/>
</dbReference>
<proteinExistence type="inferred from homology"/>
<comment type="subunit">
    <text evidence="5">The 26S proteasome consists of a 20S proteasome core and two 19S regulatory subunits. The 20S proteasome core is composed of 28 subunits that are arranged in four stacked rings, resulting in a barrel-shaped structure. The two end rings are each formed by seven alpha subunits, and the two central rings are each formed by seven beta subunits. The catalytic chamber with the active sites is on the inside of the barrel.</text>
</comment>
<dbReference type="KEGG" id="hazt:108681610"/>
<evidence type="ECO:0000313" key="7">
    <source>
        <dbReference type="Proteomes" id="UP000694843"/>
    </source>
</evidence>
<evidence type="ECO:0000256" key="1">
    <source>
        <dbReference type="ARBA" id="ARBA00022490"/>
    </source>
</evidence>
<dbReference type="FunFam" id="3.60.20.10:FF:000003">
    <property type="entry name" value="Proteasome subunit beta type-3"/>
    <property type="match status" value="1"/>
</dbReference>
<dbReference type="SUPFAM" id="SSF56235">
    <property type="entry name" value="N-terminal nucleophile aminohydrolases (Ntn hydrolases)"/>
    <property type="match status" value="1"/>
</dbReference>
<dbReference type="InterPro" id="IPR016050">
    <property type="entry name" value="Proteasome_bsu_CS"/>
</dbReference>
<dbReference type="AlphaFoldDB" id="A0A8B7PJ02"/>
<evidence type="ECO:0000256" key="6">
    <source>
        <dbReference type="RuleBase" id="RU004203"/>
    </source>
</evidence>
<dbReference type="PANTHER" id="PTHR32194">
    <property type="entry name" value="METALLOPROTEASE TLDD"/>
    <property type="match status" value="1"/>
</dbReference>
<gene>
    <name evidence="8" type="primary">LOC108681610</name>
</gene>